<feature type="transmembrane region" description="Helical" evidence="1">
    <location>
        <begin position="22"/>
        <end position="43"/>
    </location>
</feature>
<accession>A0A9J2Q3A0</accession>
<organism evidence="2 3">
    <name type="scientific">Ascaris lumbricoides</name>
    <name type="common">Giant roundworm</name>
    <dbReference type="NCBI Taxonomy" id="6252"/>
    <lineage>
        <taxon>Eukaryota</taxon>
        <taxon>Metazoa</taxon>
        <taxon>Ecdysozoa</taxon>
        <taxon>Nematoda</taxon>
        <taxon>Chromadorea</taxon>
        <taxon>Rhabditida</taxon>
        <taxon>Spirurina</taxon>
        <taxon>Ascaridomorpha</taxon>
        <taxon>Ascaridoidea</taxon>
        <taxon>Ascarididae</taxon>
        <taxon>Ascaris</taxon>
    </lineage>
</organism>
<reference evidence="3" key="1">
    <citation type="submission" date="2023-03" db="UniProtKB">
        <authorList>
            <consortium name="WormBaseParasite"/>
        </authorList>
    </citation>
    <scope>IDENTIFICATION</scope>
</reference>
<dbReference type="WBParaSite" id="ALUE_0001638701-mRNA-1">
    <property type="protein sequence ID" value="ALUE_0001638701-mRNA-1"/>
    <property type="gene ID" value="ALUE_0001638701"/>
</dbReference>
<keyword evidence="1" id="KW-0472">Membrane</keyword>
<keyword evidence="2" id="KW-1185">Reference proteome</keyword>
<dbReference type="Proteomes" id="UP000036681">
    <property type="component" value="Unplaced"/>
</dbReference>
<evidence type="ECO:0000313" key="3">
    <source>
        <dbReference type="WBParaSite" id="ALUE_0001638701-mRNA-1"/>
    </source>
</evidence>
<sequence length="95" mass="11046">MPQGLQCSVDFPYIQDNDADVFFTNIVAMRIWAINLTLISTLTRMDHQKLINLSMKNSATKKAIPLHFILQLAFHFSIPFHFISIPLYPFFKVLF</sequence>
<keyword evidence="1" id="KW-0812">Transmembrane</keyword>
<evidence type="ECO:0000256" key="1">
    <source>
        <dbReference type="SAM" id="Phobius"/>
    </source>
</evidence>
<name>A0A9J2Q3A0_ASCLU</name>
<proteinExistence type="predicted"/>
<dbReference type="AlphaFoldDB" id="A0A9J2Q3A0"/>
<feature type="transmembrane region" description="Helical" evidence="1">
    <location>
        <begin position="64"/>
        <end position="88"/>
    </location>
</feature>
<keyword evidence="1" id="KW-1133">Transmembrane helix</keyword>
<evidence type="ECO:0000313" key="2">
    <source>
        <dbReference type="Proteomes" id="UP000036681"/>
    </source>
</evidence>
<protein>
    <submittedName>
        <fullName evidence="3">Uncharacterized protein</fullName>
    </submittedName>
</protein>